<evidence type="ECO:0000256" key="4">
    <source>
        <dbReference type="ARBA" id="ARBA00022833"/>
    </source>
</evidence>
<feature type="domain" description="AN1-type" evidence="8">
    <location>
        <begin position="108"/>
        <end position="155"/>
    </location>
</feature>
<evidence type="ECO:0000256" key="2">
    <source>
        <dbReference type="ARBA" id="ARBA00022723"/>
    </source>
</evidence>
<dbReference type="InterPro" id="IPR050652">
    <property type="entry name" value="AN1_A20_ZnFinger"/>
</dbReference>
<dbReference type="SMART" id="SM00154">
    <property type="entry name" value="ZnF_AN1"/>
    <property type="match status" value="1"/>
</dbReference>
<keyword evidence="3 6" id="KW-0863">Zinc-finger</keyword>
<dbReference type="Proteomes" id="UP000324897">
    <property type="component" value="Chromosome 3"/>
</dbReference>
<keyword evidence="10" id="KW-1185">Reference proteome</keyword>
<dbReference type="GO" id="GO:0003677">
    <property type="term" value="F:DNA binding"/>
    <property type="evidence" value="ECO:0007669"/>
    <property type="project" value="InterPro"/>
</dbReference>
<evidence type="ECO:0000313" key="10">
    <source>
        <dbReference type="Proteomes" id="UP000324897"/>
    </source>
</evidence>
<protein>
    <recommendedName>
        <fullName evidence="11">AN1-type domain-containing protein</fullName>
    </recommendedName>
</protein>
<keyword evidence="2" id="KW-0479">Metal-binding</keyword>
<evidence type="ECO:0000256" key="3">
    <source>
        <dbReference type="ARBA" id="ARBA00022771"/>
    </source>
</evidence>
<dbReference type="PROSITE" id="PS51036">
    <property type="entry name" value="ZF_A20"/>
    <property type="match status" value="1"/>
</dbReference>
<dbReference type="InterPro" id="IPR000058">
    <property type="entry name" value="Znf_AN1"/>
</dbReference>
<dbReference type="InterPro" id="IPR035896">
    <property type="entry name" value="AN1-like_Znf"/>
</dbReference>
<dbReference type="PANTHER" id="PTHR10634">
    <property type="entry name" value="AN1-TYPE ZINC FINGER PROTEIN"/>
    <property type="match status" value="1"/>
</dbReference>
<feature type="non-terminal residue" evidence="9">
    <location>
        <position position="1"/>
    </location>
</feature>
<dbReference type="SUPFAM" id="SSF57716">
    <property type="entry name" value="Glucocorticoid receptor-like (DNA-binding domain)"/>
    <property type="match status" value="1"/>
</dbReference>
<comment type="caution">
    <text evidence="9">The sequence shown here is derived from an EMBL/GenBank/DDBJ whole genome shotgun (WGS) entry which is preliminary data.</text>
</comment>
<evidence type="ECO:0008006" key="11">
    <source>
        <dbReference type="Google" id="ProtNLM"/>
    </source>
</evidence>
<dbReference type="SMART" id="SM00259">
    <property type="entry name" value="ZnF_A20"/>
    <property type="match status" value="1"/>
</dbReference>
<dbReference type="Gene3D" id="1.20.5.4770">
    <property type="match status" value="1"/>
</dbReference>
<dbReference type="PROSITE" id="PS51039">
    <property type="entry name" value="ZF_AN1"/>
    <property type="match status" value="1"/>
</dbReference>
<name>A0A5J9TC80_9POAL</name>
<organism evidence="9 10">
    <name type="scientific">Eragrostis curvula</name>
    <name type="common">weeping love grass</name>
    <dbReference type="NCBI Taxonomy" id="38414"/>
    <lineage>
        <taxon>Eukaryota</taxon>
        <taxon>Viridiplantae</taxon>
        <taxon>Streptophyta</taxon>
        <taxon>Embryophyta</taxon>
        <taxon>Tracheophyta</taxon>
        <taxon>Spermatophyta</taxon>
        <taxon>Magnoliopsida</taxon>
        <taxon>Liliopsida</taxon>
        <taxon>Poales</taxon>
        <taxon>Poaceae</taxon>
        <taxon>PACMAD clade</taxon>
        <taxon>Chloridoideae</taxon>
        <taxon>Eragrostideae</taxon>
        <taxon>Eragrostidinae</taxon>
        <taxon>Eragrostis</taxon>
    </lineage>
</organism>
<dbReference type="PANTHER" id="PTHR10634:SF91">
    <property type="entry name" value="AN1-TYPE DOMAIN-CONTAINING PROTEIN"/>
    <property type="match status" value="1"/>
</dbReference>
<dbReference type="OrthoDB" id="683676at2759"/>
<dbReference type="Gene3D" id="4.10.1110.10">
    <property type="entry name" value="AN1-like Zinc finger"/>
    <property type="match status" value="1"/>
</dbReference>
<evidence type="ECO:0000259" key="8">
    <source>
        <dbReference type="PROSITE" id="PS51039"/>
    </source>
</evidence>
<dbReference type="SUPFAM" id="SSF118310">
    <property type="entry name" value="AN1-like Zinc finger"/>
    <property type="match status" value="1"/>
</dbReference>
<reference evidence="9 10" key="1">
    <citation type="journal article" date="2019" name="Sci. Rep.">
        <title>A high-quality genome of Eragrostis curvula grass provides insights into Poaceae evolution and supports new strategies to enhance forage quality.</title>
        <authorList>
            <person name="Carballo J."/>
            <person name="Santos B.A.C.M."/>
            <person name="Zappacosta D."/>
            <person name="Garbus I."/>
            <person name="Selva J.P."/>
            <person name="Gallo C.A."/>
            <person name="Diaz A."/>
            <person name="Albertini E."/>
            <person name="Caccamo M."/>
            <person name="Echenique V."/>
        </authorList>
    </citation>
    <scope>NUCLEOTIDE SEQUENCE [LARGE SCALE GENOMIC DNA]</scope>
    <source>
        <strain evidence="10">cv. Victoria</strain>
        <tissue evidence="9">Leaf</tissue>
    </source>
</reference>
<evidence type="ECO:0000256" key="6">
    <source>
        <dbReference type="PROSITE-ProRule" id="PRU00449"/>
    </source>
</evidence>
<evidence type="ECO:0000256" key="5">
    <source>
        <dbReference type="ARBA" id="ARBA00023016"/>
    </source>
</evidence>
<sequence length="175" mass="18712">MSSFEQPRESSAPSPCAKGCGFFGSPDTQNMCSVCFKKHLLATGEPAALASKAVVAPSAVKTTGDAAHASSAVAGAGTSAEEEEEALTAAELRQKAWVERCRAAVAENYWGNRCSHCLKKMTLVGRFTCRCGRTYCPTHGHSEAHACAYDYQRAGVISIIRSNPLIQGEKLRDRI</sequence>
<accession>A0A5J9TC80</accession>
<evidence type="ECO:0000259" key="7">
    <source>
        <dbReference type="PROSITE" id="PS51036"/>
    </source>
</evidence>
<evidence type="ECO:0000256" key="1">
    <source>
        <dbReference type="ARBA" id="ARBA00003732"/>
    </source>
</evidence>
<dbReference type="EMBL" id="RWGY01000039">
    <property type="protein sequence ID" value="TVU08598.1"/>
    <property type="molecule type" value="Genomic_DNA"/>
</dbReference>
<proteinExistence type="predicted"/>
<evidence type="ECO:0000313" key="9">
    <source>
        <dbReference type="EMBL" id="TVU08598.1"/>
    </source>
</evidence>
<dbReference type="Gramene" id="TVU08598">
    <property type="protein sequence ID" value="TVU08598"/>
    <property type="gene ID" value="EJB05_42007"/>
</dbReference>
<keyword evidence="5" id="KW-0346">Stress response</keyword>
<dbReference type="AlphaFoldDB" id="A0A5J9TC80"/>
<keyword evidence="4" id="KW-0862">Zinc</keyword>
<gene>
    <name evidence="9" type="ORF">EJB05_42007</name>
</gene>
<dbReference type="InterPro" id="IPR002653">
    <property type="entry name" value="Znf_A20"/>
</dbReference>
<dbReference type="Pfam" id="PF01754">
    <property type="entry name" value="zf-A20"/>
    <property type="match status" value="1"/>
</dbReference>
<dbReference type="Pfam" id="PF01428">
    <property type="entry name" value="zf-AN1"/>
    <property type="match status" value="1"/>
</dbReference>
<dbReference type="GO" id="GO:0008270">
    <property type="term" value="F:zinc ion binding"/>
    <property type="evidence" value="ECO:0007669"/>
    <property type="project" value="UniProtKB-KW"/>
</dbReference>
<feature type="domain" description="A20-type" evidence="7">
    <location>
        <begin position="10"/>
        <end position="44"/>
    </location>
</feature>
<comment type="function">
    <text evidence="1">May be involved in environmental stress response.</text>
</comment>